<dbReference type="EMBL" id="AP014648">
    <property type="protein sequence ID" value="BAQ16340.1"/>
    <property type="molecule type" value="Genomic_DNA"/>
</dbReference>
<evidence type="ECO:0000259" key="2">
    <source>
        <dbReference type="Pfam" id="PF13937"/>
    </source>
</evidence>
<feature type="domain" description="Sodium symporter small subunit" evidence="2">
    <location>
        <begin position="28"/>
        <end position="91"/>
    </location>
</feature>
<feature type="transmembrane region" description="Helical" evidence="1">
    <location>
        <begin position="63"/>
        <end position="84"/>
    </location>
</feature>
<keyword evidence="4" id="KW-1185">Reference proteome</keyword>
<dbReference type="AlphaFoldDB" id="A0A0A8K0A2"/>
<protein>
    <recommendedName>
        <fullName evidence="2">Sodium symporter small subunit domain-containing protein</fullName>
    </recommendedName>
</protein>
<evidence type="ECO:0000313" key="3">
    <source>
        <dbReference type="EMBL" id="BAQ16340.1"/>
    </source>
</evidence>
<dbReference type="STRING" id="1384459.GL4_0879"/>
<dbReference type="NCBIfam" id="TIGR03647">
    <property type="entry name" value="Na_symport_sm"/>
    <property type="match status" value="1"/>
</dbReference>
<reference evidence="3 4" key="1">
    <citation type="submission" date="2014-09" db="EMBL/GenBank/DDBJ databases">
        <title>Genome sequencing of Methyloceanibacter caenitepidi Gela4.</title>
        <authorList>
            <person name="Takeuchi M."/>
            <person name="Susumu S."/>
            <person name="Kamagata Y."/>
            <person name="Oshima K."/>
            <person name="Hattori M."/>
            <person name="Iwasaki W."/>
        </authorList>
    </citation>
    <scope>NUCLEOTIDE SEQUENCE [LARGE SCALE GENOMIC DNA]</scope>
    <source>
        <strain evidence="3 4">Gela4</strain>
    </source>
</reference>
<evidence type="ECO:0000313" key="4">
    <source>
        <dbReference type="Proteomes" id="UP000031643"/>
    </source>
</evidence>
<dbReference type="HOGENOM" id="CLU_2288185_0_0_5"/>
<keyword evidence="1" id="KW-0472">Membrane</keyword>
<dbReference type="KEGG" id="mcg:GL4_0879"/>
<dbReference type="Proteomes" id="UP000031643">
    <property type="component" value="Chromosome"/>
</dbReference>
<dbReference type="Pfam" id="PF13937">
    <property type="entry name" value="DUF4212"/>
    <property type="match status" value="1"/>
</dbReference>
<sequence>MTTHNTDQDAQHDLEIENAARDRHQLRTLAVAITSISVVLFAVVVAILYAVPLNRIWFLNFPLGFYLLAQGLVLFAVFVTFWYVRVQERIDLTRSMNEEIT</sequence>
<accession>A0A0A8K0A2</accession>
<dbReference type="OrthoDB" id="9797746at2"/>
<name>A0A0A8K0A2_9HYPH</name>
<feature type="transmembrane region" description="Helical" evidence="1">
    <location>
        <begin position="29"/>
        <end position="51"/>
    </location>
</feature>
<organism evidence="3 4">
    <name type="scientific">Methyloceanibacter caenitepidi</name>
    <dbReference type="NCBI Taxonomy" id="1384459"/>
    <lineage>
        <taxon>Bacteria</taxon>
        <taxon>Pseudomonadati</taxon>
        <taxon>Pseudomonadota</taxon>
        <taxon>Alphaproteobacteria</taxon>
        <taxon>Hyphomicrobiales</taxon>
        <taxon>Hyphomicrobiaceae</taxon>
        <taxon>Methyloceanibacter</taxon>
    </lineage>
</organism>
<keyword evidence="1" id="KW-0812">Transmembrane</keyword>
<gene>
    <name evidence="3" type="ORF">GL4_0879</name>
</gene>
<proteinExistence type="predicted"/>
<keyword evidence="1" id="KW-1133">Transmembrane helix</keyword>
<dbReference type="InterPro" id="IPR019886">
    <property type="entry name" value="Na_symporter_ssu"/>
</dbReference>
<dbReference type="RefSeq" id="WP_045364916.1">
    <property type="nucleotide sequence ID" value="NZ_AP014648.1"/>
</dbReference>
<evidence type="ECO:0000256" key="1">
    <source>
        <dbReference type="SAM" id="Phobius"/>
    </source>
</evidence>